<dbReference type="EMBL" id="CDHN01000003">
    <property type="protein sequence ID" value="CEJ89896.1"/>
    <property type="molecule type" value="Genomic_DNA"/>
</dbReference>
<dbReference type="Gene3D" id="3.80.10.10">
    <property type="entry name" value="Ribonuclease Inhibitor"/>
    <property type="match status" value="1"/>
</dbReference>
<accession>A0A0A1SYN1</accession>
<dbReference type="AlphaFoldDB" id="A0A0A1SYN1"/>
<dbReference type="HOGENOM" id="CLU_021422_1_0_1"/>
<evidence type="ECO:0000256" key="1">
    <source>
        <dbReference type="SAM" id="MobiDB-lite"/>
    </source>
</evidence>
<dbReference type="InterPro" id="IPR032675">
    <property type="entry name" value="LRR_dom_sf"/>
</dbReference>
<feature type="region of interest" description="Disordered" evidence="1">
    <location>
        <begin position="572"/>
        <end position="591"/>
    </location>
</feature>
<gene>
    <name evidence="2" type="ORF">VHEMI05712</name>
</gene>
<protein>
    <submittedName>
        <fullName evidence="2">Uncharacterized protein</fullName>
    </submittedName>
</protein>
<keyword evidence="3" id="KW-1185">Reference proteome</keyword>
<dbReference type="SUPFAM" id="SSF52047">
    <property type="entry name" value="RNI-like"/>
    <property type="match status" value="1"/>
</dbReference>
<dbReference type="Proteomes" id="UP000039046">
    <property type="component" value="Unassembled WGS sequence"/>
</dbReference>
<organism evidence="2 3">
    <name type="scientific">[Torrubiella] hemipterigena</name>
    <dbReference type="NCBI Taxonomy" id="1531966"/>
    <lineage>
        <taxon>Eukaryota</taxon>
        <taxon>Fungi</taxon>
        <taxon>Dikarya</taxon>
        <taxon>Ascomycota</taxon>
        <taxon>Pezizomycotina</taxon>
        <taxon>Sordariomycetes</taxon>
        <taxon>Hypocreomycetidae</taxon>
        <taxon>Hypocreales</taxon>
        <taxon>Clavicipitaceae</taxon>
        <taxon>Clavicipitaceae incertae sedis</taxon>
        <taxon>'Torrubiella' clade</taxon>
    </lineage>
</organism>
<sequence>MSELPSYEQVTTKQDWLEIAATYVHPRDYTALCRTSRRCWNIFAPRLWQNILCSAHLRNLDLEGDCLWWLRLVEKKLPHVWPDTRALAKVLDLRLFSKHAYSFATDQNARLVRSVRDAIRLLPNINVLIFDNHAEIDPGPLVQLPNDHSRPLLLSLDGCSVPLPNTFYSSPSLCMLAYLDISNTPGTISPIISRGVFSDLRILKLRGKEVDDVTFASLCQLYKLRLWSLDVSNNKLTDASILILAQYCFPPTSPRSTDRFAVEGALSNPGIGLPEYGFFYFIEESYWSYAYCHPNRYIMDSSVLTTQFSEASQSQVARSDMRDICKLDTLDAAVHVLCQQSSKYDTSERYRIARGLTHITLSRNQISASGLEQLVRMSNGQLEHLACDQMPFLGRSVAIEKHWPKTARLYGCVGAAYIFRPVYSCNIRSLRIHHSLITNIPTLTMDTLSSLACLFVAETQILARVDRAYPEPFVPDMNPRLESLTLTCVPRRSSGPLITKLLEFLRLLSRQEQTIQASRAGSPTGSSGMLKGLRRLRLEFEPDVHEEGVSTAEELDPAELLRSGEPRFSFFETESSGRVSPQAKAKATKKTFDGSNSLASEAIQNPQALDRDNREFVSYDCNWNGQVYQVWVWVGSAAADANPIVKDYRQRVFEENARGGVGPVTPAQILAGVPHKALIFHSAWRLAIMPRRVTAPSLAELTGMQDVLAALKAYRRAGRARLALARQNSTLPKSGSVGEPHYFWSGQLEVSTQEALPHARSEQYWR</sequence>
<evidence type="ECO:0000313" key="3">
    <source>
        <dbReference type="Proteomes" id="UP000039046"/>
    </source>
</evidence>
<evidence type="ECO:0000313" key="2">
    <source>
        <dbReference type="EMBL" id="CEJ89896.1"/>
    </source>
</evidence>
<reference evidence="2 3" key="1">
    <citation type="journal article" date="2015" name="Genome Announc.">
        <title>Draft Genome Sequence and Gene Annotation of the Entomopathogenic Fungus Verticillium hemipterigenum.</title>
        <authorList>
            <person name="Horn F."/>
            <person name="Habel A."/>
            <person name="Scharf D.H."/>
            <person name="Dworschak J."/>
            <person name="Brakhage A.A."/>
            <person name="Guthke R."/>
            <person name="Hertweck C."/>
            <person name="Linde J."/>
        </authorList>
    </citation>
    <scope>NUCLEOTIDE SEQUENCE [LARGE SCALE GENOMIC DNA]</scope>
</reference>
<proteinExistence type="predicted"/>
<dbReference type="OrthoDB" id="5213490at2759"/>
<name>A0A0A1SYN1_9HYPO</name>